<reference evidence="1" key="1">
    <citation type="submission" date="2019-08" db="EMBL/GenBank/DDBJ databases">
        <authorList>
            <person name="Kucharzyk K."/>
            <person name="Murdoch R.W."/>
            <person name="Higgins S."/>
            <person name="Loffler F."/>
        </authorList>
    </citation>
    <scope>NUCLEOTIDE SEQUENCE</scope>
</reference>
<gene>
    <name evidence="1" type="ORF">SDC9_69352</name>
</gene>
<sequence>MQAGAIAGSGVYSYNQMRGAAYKGLIDAGVPERLAMAEAVVSSLIEMADTGLDVAMLGFSQLASSLAQKGVKTLAKKGAERVAQSALQKAIKGGCKHKR</sequence>
<name>A0A644Y2W8_9ZZZZ</name>
<comment type="caution">
    <text evidence="1">The sequence shown here is derived from an EMBL/GenBank/DDBJ whole genome shotgun (WGS) entry which is preliminary data.</text>
</comment>
<organism evidence="1">
    <name type="scientific">bioreactor metagenome</name>
    <dbReference type="NCBI Taxonomy" id="1076179"/>
    <lineage>
        <taxon>unclassified sequences</taxon>
        <taxon>metagenomes</taxon>
        <taxon>ecological metagenomes</taxon>
    </lineage>
</organism>
<dbReference type="AlphaFoldDB" id="A0A644Y2W8"/>
<evidence type="ECO:0000313" key="1">
    <source>
        <dbReference type="EMBL" id="MPM22892.1"/>
    </source>
</evidence>
<proteinExistence type="predicted"/>
<protein>
    <submittedName>
        <fullName evidence="1">Uncharacterized protein</fullName>
    </submittedName>
</protein>
<dbReference type="EMBL" id="VSSQ01003910">
    <property type="protein sequence ID" value="MPM22892.1"/>
    <property type="molecule type" value="Genomic_DNA"/>
</dbReference>
<accession>A0A644Y2W8</accession>